<sequence length="231" mass="25963">MTFNKFIKNKRTELNLSQNKFAKSIGITQSYFNNIERGELKNPPSEEVLEKISMGLMLNEEEIDYLKFLAAFERTPQLIKDELDRKDKEISYLRGNSSISENNSISIDDQIPVFERISAGIGVLGDQEVTEYITLPGIRNHGNIFAVNVWGDSMEPTIKDGSIIIAKKEVEVRNGDIGAFFINDEAFVKRLKVTDSYVALISDNPNYPPIFIGPGEDLKVVGKVVKVLSDI</sequence>
<evidence type="ECO:0000313" key="5">
    <source>
        <dbReference type="EMBL" id="REI43293.1"/>
    </source>
</evidence>
<evidence type="ECO:0000259" key="4">
    <source>
        <dbReference type="PROSITE" id="PS50943"/>
    </source>
</evidence>
<dbReference type="Proteomes" id="UP000263486">
    <property type="component" value="Unassembled WGS sequence"/>
</dbReference>
<dbReference type="PROSITE" id="PS50943">
    <property type="entry name" value="HTH_CROC1"/>
    <property type="match status" value="1"/>
</dbReference>
<dbReference type="SUPFAM" id="SSF47413">
    <property type="entry name" value="lambda repressor-like DNA-binding domains"/>
    <property type="match status" value="1"/>
</dbReference>
<gene>
    <name evidence="5" type="ORF">DYH56_01160</name>
</gene>
<comment type="caution">
    <text evidence="5">The sequence shown here is derived from an EMBL/GenBank/DDBJ whole genome shotgun (WGS) entry which is preliminary data.</text>
</comment>
<evidence type="ECO:0000256" key="1">
    <source>
        <dbReference type="ARBA" id="ARBA00023015"/>
    </source>
</evidence>
<evidence type="ECO:0000256" key="3">
    <source>
        <dbReference type="ARBA" id="ARBA00023163"/>
    </source>
</evidence>
<reference evidence="5 6" key="1">
    <citation type="submission" date="2018-08" db="EMBL/GenBank/DDBJ databases">
        <title>Draft genome sequence of Psychrilyobacter sp. strain SD5 isolated from Black Sea water.</title>
        <authorList>
            <person name="Yadav S."/>
            <person name="Villanueva L."/>
            <person name="Damste J.S.S."/>
        </authorList>
    </citation>
    <scope>NUCLEOTIDE SEQUENCE [LARGE SCALE GENOMIC DNA]</scope>
    <source>
        <strain evidence="5 6">SD5</strain>
    </source>
</reference>
<dbReference type="InterPro" id="IPR015927">
    <property type="entry name" value="Peptidase_S24_S26A/B/C"/>
</dbReference>
<dbReference type="PANTHER" id="PTHR40661">
    <property type="match status" value="1"/>
</dbReference>
<dbReference type="InterPro" id="IPR010982">
    <property type="entry name" value="Lambda_DNA-bd_dom_sf"/>
</dbReference>
<keyword evidence="1" id="KW-0805">Transcription regulation</keyword>
<keyword evidence="3" id="KW-0804">Transcription</keyword>
<dbReference type="CDD" id="cd00093">
    <property type="entry name" value="HTH_XRE"/>
    <property type="match status" value="1"/>
</dbReference>
<dbReference type="EMBL" id="QUAJ01000001">
    <property type="protein sequence ID" value="REI43293.1"/>
    <property type="molecule type" value="Genomic_DNA"/>
</dbReference>
<name>A0ABX9KL79_9FUSO</name>
<keyword evidence="6" id="KW-1185">Reference proteome</keyword>
<evidence type="ECO:0000256" key="2">
    <source>
        <dbReference type="ARBA" id="ARBA00023125"/>
    </source>
</evidence>
<dbReference type="PANTHER" id="PTHR40661:SF3">
    <property type="entry name" value="FELS-1 PROPHAGE TRANSCRIPTIONAL REGULATOR"/>
    <property type="match status" value="1"/>
</dbReference>
<dbReference type="CDD" id="cd06529">
    <property type="entry name" value="S24_LexA-like"/>
    <property type="match status" value="1"/>
</dbReference>
<dbReference type="InterPro" id="IPR001387">
    <property type="entry name" value="Cro/C1-type_HTH"/>
</dbReference>
<dbReference type="RefSeq" id="WP_114641012.1">
    <property type="nucleotide sequence ID" value="NZ_JAACIO010000001.1"/>
</dbReference>
<dbReference type="Pfam" id="PF00717">
    <property type="entry name" value="Peptidase_S24"/>
    <property type="match status" value="1"/>
</dbReference>
<dbReference type="Pfam" id="PF01381">
    <property type="entry name" value="HTH_3"/>
    <property type="match status" value="1"/>
</dbReference>
<feature type="domain" description="HTH cro/C1-type" evidence="4">
    <location>
        <begin position="7"/>
        <end position="63"/>
    </location>
</feature>
<dbReference type="InterPro" id="IPR036286">
    <property type="entry name" value="LexA/Signal_pep-like_sf"/>
</dbReference>
<accession>A0ABX9KL79</accession>
<dbReference type="SMART" id="SM00530">
    <property type="entry name" value="HTH_XRE"/>
    <property type="match status" value="1"/>
</dbReference>
<dbReference type="SUPFAM" id="SSF51306">
    <property type="entry name" value="LexA/Signal peptidase"/>
    <property type="match status" value="1"/>
</dbReference>
<protein>
    <submittedName>
        <fullName evidence="5">Helix-turn-helix domain-containing protein</fullName>
    </submittedName>
</protein>
<dbReference type="Gene3D" id="1.10.260.40">
    <property type="entry name" value="lambda repressor-like DNA-binding domains"/>
    <property type="match status" value="1"/>
</dbReference>
<dbReference type="InterPro" id="IPR039418">
    <property type="entry name" value="LexA-like"/>
</dbReference>
<organism evidence="5 6">
    <name type="scientific">Psychrilyobacter piezotolerans</name>
    <dbReference type="NCBI Taxonomy" id="2293438"/>
    <lineage>
        <taxon>Bacteria</taxon>
        <taxon>Fusobacteriati</taxon>
        <taxon>Fusobacteriota</taxon>
        <taxon>Fusobacteriia</taxon>
        <taxon>Fusobacteriales</taxon>
        <taxon>Fusobacteriaceae</taxon>
        <taxon>Psychrilyobacter</taxon>
    </lineage>
</organism>
<keyword evidence="2" id="KW-0238">DNA-binding</keyword>
<evidence type="ECO:0000313" key="6">
    <source>
        <dbReference type="Proteomes" id="UP000263486"/>
    </source>
</evidence>
<proteinExistence type="predicted"/>
<dbReference type="Gene3D" id="2.10.109.10">
    <property type="entry name" value="Umud Fragment, subunit A"/>
    <property type="match status" value="1"/>
</dbReference>